<reference evidence="2" key="1">
    <citation type="submission" date="2023-10" db="EMBL/GenBank/DDBJ databases">
        <authorList>
            <person name="Domelevo Entfellner J.-B."/>
        </authorList>
    </citation>
    <scope>NUCLEOTIDE SEQUENCE</scope>
</reference>
<dbReference type="Proteomes" id="UP001189624">
    <property type="component" value="Chromosome 3"/>
</dbReference>
<keyword evidence="3" id="KW-1185">Reference proteome</keyword>
<name>A0AA86SB48_9FABA</name>
<dbReference type="Gramene" id="rna-AYBTSS11_LOCUS10457">
    <property type="protein sequence ID" value="CAJ1941759.1"/>
    <property type="gene ID" value="gene-AYBTSS11_LOCUS10457"/>
</dbReference>
<organism evidence="2 3">
    <name type="scientific">Sphenostylis stenocarpa</name>
    <dbReference type="NCBI Taxonomy" id="92480"/>
    <lineage>
        <taxon>Eukaryota</taxon>
        <taxon>Viridiplantae</taxon>
        <taxon>Streptophyta</taxon>
        <taxon>Embryophyta</taxon>
        <taxon>Tracheophyta</taxon>
        <taxon>Spermatophyta</taxon>
        <taxon>Magnoliopsida</taxon>
        <taxon>eudicotyledons</taxon>
        <taxon>Gunneridae</taxon>
        <taxon>Pentapetalae</taxon>
        <taxon>rosids</taxon>
        <taxon>fabids</taxon>
        <taxon>Fabales</taxon>
        <taxon>Fabaceae</taxon>
        <taxon>Papilionoideae</taxon>
        <taxon>50 kb inversion clade</taxon>
        <taxon>NPAAA clade</taxon>
        <taxon>indigoferoid/millettioid clade</taxon>
        <taxon>Phaseoleae</taxon>
        <taxon>Sphenostylis</taxon>
    </lineage>
</organism>
<evidence type="ECO:0000313" key="3">
    <source>
        <dbReference type="Proteomes" id="UP001189624"/>
    </source>
</evidence>
<gene>
    <name evidence="2" type="ORF">AYBTSS11_LOCUS10457</name>
</gene>
<dbReference type="AlphaFoldDB" id="A0AA86SB48"/>
<protein>
    <submittedName>
        <fullName evidence="2">Uncharacterized protein</fullName>
    </submittedName>
</protein>
<dbReference type="EMBL" id="OY731400">
    <property type="protein sequence ID" value="CAJ1941759.1"/>
    <property type="molecule type" value="Genomic_DNA"/>
</dbReference>
<evidence type="ECO:0000256" key="1">
    <source>
        <dbReference type="SAM" id="MobiDB-lite"/>
    </source>
</evidence>
<proteinExistence type="predicted"/>
<evidence type="ECO:0000313" key="2">
    <source>
        <dbReference type="EMBL" id="CAJ1941759.1"/>
    </source>
</evidence>
<sequence>MERVRHQKCSNLVGLRTRPKAHLFFFIHVKNCAPAYPLKVGHVSQKILRLQSKPATSPDKTLFPYTPNKLLQQ</sequence>
<accession>A0AA86SB48</accession>
<feature type="region of interest" description="Disordered" evidence="1">
    <location>
        <begin position="54"/>
        <end position="73"/>
    </location>
</feature>